<comment type="similarity">
    <text evidence="1">Belongs to the NUT family.</text>
</comment>
<feature type="region of interest" description="Disordered" evidence="2">
    <location>
        <begin position="62"/>
        <end position="99"/>
    </location>
</feature>
<evidence type="ECO:0000256" key="1">
    <source>
        <dbReference type="ARBA" id="ARBA00010586"/>
    </source>
</evidence>
<comment type="caution">
    <text evidence="4">The sequence shown here is derived from an EMBL/GenBank/DDBJ whole genome shotgun (WGS) entry which is preliminary data.</text>
</comment>
<name>A0A7J8ERN7_MOLMO</name>
<dbReference type="EMBL" id="JACASF010000013">
    <property type="protein sequence ID" value="KAF6437965.1"/>
    <property type="molecule type" value="Genomic_DNA"/>
</dbReference>
<sequence>MPRGMTTTPSWRSVTKPAQQRLTSRHGRAETHLSRPKTFAISPGCQECPLLRAQCPHSAPQGHWHTYSGLGPRDASVPRQTSLVRETHRPVDRSQEDEEDLPHLAFPLISPKSLLSCPLSEYCPCLGPCLPWRSGAPGTCPVPASEEKV</sequence>
<dbReference type="AlphaFoldDB" id="A0A7J8ERN7"/>
<proteinExistence type="inferred from homology"/>
<gene>
    <name evidence="4" type="ORF">HJG59_008680</name>
</gene>
<dbReference type="PANTHER" id="PTHR22879">
    <property type="entry name" value="NUT FAMILY MEMBER 1"/>
    <property type="match status" value="1"/>
</dbReference>
<evidence type="ECO:0000256" key="2">
    <source>
        <dbReference type="SAM" id="MobiDB-lite"/>
    </source>
</evidence>
<evidence type="ECO:0000313" key="5">
    <source>
        <dbReference type="Proteomes" id="UP000550707"/>
    </source>
</evidence>
<feature type="domain" description="Nuclear Testis protein N-terminal" evidence="3">
    <location>
        <begin position="22"/>
        <end position="125"/>
    </location>
</feature>
<reference evidence="4 5" key="1">
    <citation type="journal article" date="2020" name="Nature">
        <title>Six reference-quality genomes reveal evolution of bat adaptations.</title>
        <authorList>
            <person name="Jebb D."/>
            <person name="Huang Z."/>
            <person name="Pippel M."/>
            <person name="Hughes G.M."/>
            <person name="Lavrichenko K."/>
            <person name="Devanna P."/>
            <person name="Winkler S."/>
            <person name="Jermiin L.S."/>
            <person name="Skirmuntt E.C."/>
            <person name="Katzourakis A."/>
            <person name="Burkitt-Gray L."/>
            <person name="Ray D.A."/>
            <person name="Sullivan K.A.M."/>
            <person name="Roscito J.G."/>
            <person name="Kirilenko B.M."/>
            <person name="Davalos L.M."/>
            <person name="Corthals A.P."/>
            <person name="Power M.L."/>
            <person name="Jones G."/>
            <person name="Ransome R.D."/>
            <person name="Dechmann D.K.N."/>
            <person name="Locatelli A.G."/>
            <person name="Puechmaille S.J."/>
            <person name="Fedrigo O."/>
            <person name="Jarvis E.D."/>
            <person name="Hiller M."/>
            <person name="Vernes S.C."/>
            <person name="Myers E.W."/>
            <person name="Teeling E.C."/>
        </authorList>
    </citation>
    <scope>NUCLEOTIDE SEQUENCE [LARGE SCALE GENOMIC DNA]</scope>
    <source>
        <strain evidence="4">MMolMol1</strain>
        <tissue evidence="4">Muscle</tissue>
    </source>
</reference>
<dbReference type="InterPro" id="IPR024309">
    <property type="entry name" value="NUT_N"/>
</dbReference>
<dbReference type="PANTHER" id="PTHR22879:SF14">
    <property type="entry name" value="NUT FAMILY MEMBER 2A-RELATED"/>
    <property type="match status" value="1"/>
</dbReference>
<keyword evidence="5" id="KW-1185">Reference proteome</keyword>
<dbReference type="InParanoid" id="A0A7J8ERN7"/>
<feature type="compositionally biased region" description="Basic and acidic residues" evidence="2">
    <location>
        <begin position="85"/>
        <end position="94"/>
    </location>
</feature>
<evidence type="ECO:0000259" key="3">
    <source>
        <dbReference type="Pfam" id="PF12881"/>
    </source>
</evidence>
<dbReference type="InterPro" id="IPR024310">
    <property type="entry name" value="NUT"/>
</dbReference>
<protein>
    <recommendedName>
        <fullName evidence="3">Nuclear Testis protein N-terminal domain-containing protein</fullName>
    </recommendedName>
</protein>
<feature type="compositionally biased region" description="Polar residues" evidence="2">
    <location>
        <begin position="1"/>
        <end position="22"/>
    </location>
</feature>
<evidence type="ECO:0000313" key="4">
    <source>
        <dbReference type="EMBL" id="KAF6437965.1"/>
    </source>
</evidence>
<organism evidence="4 5">
    <name type="scientific">Molossus molossus</name>
    <name type="common">Pallas' mastiff bat</name>
    <name type="synonym">Vespertilio molossus</name>
    <dbReference type="NCBI Taxonomy" id="27622"/>
    <lineage>
        <taxon>Eukaryota</taxon>
        <taxon>Metazoa</taxon>
        <taxon>Chordata</taxon>
        <taxon>Craniata</taxon>
        <taxon>Vertebrata</taxon>
        <taxon>Euteleostomi</taxon>
        <taxon>Mammalia</taxon>
        <taxon>Eutheria</taxon>
        <taxon>Laurasiatheria</taxon>
        <taxon>Chiroptera</taxon>
        <taxon>Yangochiroptera</taxon>
        <taxon>Molossidae</taxon>
        <taxon>Molossus</taxon>
    </lineage>
</organism>
<accession>A0A7J8ERN7</accession>
<dbReference type="Proteomes" id="UP000550707">
    <property type="component" value="Unassembled WGS sequence"/>
</dbReference>
<feature type="region of interest" description="Disordered" evidence="2">
    <location>
        <begin position="1"/>
        <end position="32"/>
    </location>
</feature>
<dbReference type="Pfam" id="PF12881">
    <property type="entry name" value="NUT"/>
    <property type="match status" value="1"/>
</dbReference>